<accession>A0A8S9V0Q8</accession>
<name>A0A8S9V0Q8_PHYIN</name>
<protein>
    <submittedName>
        <fullName evidence="1">Uncharacterized protein</fullName>
    </submittedName>
</protein>
<evidence type="ECO:0000313" key="1">
    <source>
        <dbReference type="EMBL" id="KAF4146835.1"/>
    </source>
</evidence>
<dbReference type="AlphaFoldDB" id="A0A8S9V0Q8"/>
<reference evidence="1" key="1">
    <citation type="submission" date="2020-03" db="EMBL/GenBank/DDBJ databases">
        <title>Hybrid Assembly of Korean Phytophthora infestans isolates.</title>
        <authorList>
            <person name="Prokchorchik M."/>
            <person name="Lee Y."/>
            <person name="Seo J."/>
            <person name="Cho J.-H."/>
            <person name="Park Y.-E."/>
            <person name="Jang D.-C."/>
            <person name="Im J.-S."/>
            <person name="Choi J.-G."/>
            <person name="Park H.-J."/>
            <person name="Lee G.-B."/>
            <person name="Lee Y.-G."/>
            <person name="Hong S.-Y."/>
            <person name="Cho K."/>
            <person name="Sohn K.H."/>
        </authorList>
    </citation>
    <scope>NUCLEOTIDE SEQUENCE</scope>
    <source>
        <strain evidence="1">KR_2_A2</strain>
    </source>
</reference>
<dbReference type="EMBL" id="JAACNO010000556">
    <property type="protein sequence ID" value="KAF4146835.1"/>
    <property type="molecule type" value="Genomic_DNA"/>
</dbReference>
<sequence length="258" mass="28689">MENGRVNELVKAFLSVNDRVKFYLEATDRGDTGTSKHSMWMTQLCTPTSAEIEALVGDEEIVYSCPTLVRLLFRDDTFKDVRDFHIRLVDALESQRSRQIIDQLFEHLDKFSAEDRARGFLLLASEASSEESGRQELLDRIVESFDSSPRDLRPQLLLAASTIGHEPMVTLLLRDIAADTLAPTTDPVDAECLIEAARKQHCSVVEKFVSSGRFSTGGRAGLKSLMRERIGSHHQNFTAVALLQPLLPLSAPSSGISK</sequence>
<dbReference type="Proteomes" id="UP000704712">
    <property type="component" value="Unassembled WGS sequence"/>
</dbReference>
<evidence type="ECO:0000313" key="2">
    <source>
        <dbReference type="Proteomes" id="UP000704712"/>
    </source>
</evidence>
<organism evidence="1 2">
    <name type="scientific">Phytophthora infestans</name>
    <name type="common">Potato late blight agent</name>
    <name type="synonym">Botrytis infestans</name>
    <dbReference type="NCBI Taxonomy" id="4787"/>
    <lineage>
        <taxon>Eukaryota</taxon>
        <taxon>Sar</taxon>
        <taxon>Stramenopiles</taxon>
        <taxon>Oomycota</taxon>
        <taxon>Peronosporomycetes</taxon>
        <taxon>Peronosporales</taxon>
        <taxon>Peronosporaceae</taxon>
        <taxon>Phytophthora</taxon>
    </lineage>
</organism>
<gene>
    <name evidence="1" type="ORF">GN958_ATG03972</name>
</gene>
<proteinExistence type="predicted"/>
<comment type="caution">
    <text evidence="1">The sequence shown here is derived from an EMBL/GenBank/DDBJ whole genome shotgun (WGS) entry which is preliminary data.</text>
</comment>